<protein>
    <submittedName>
        <fullName evidence="2">Aminoglycoside phosphotransferase (APT) family kinase protein</fullName>
    </submittedName>
</protein>
<keyword evidence="3" id="KW-1185">Reference proteome</keyword>
<accession>A0A841DTY0</accession>
<dbReference type="Pfam" id="PF01636">
    <property type="entry name" value="APH"/>
    <property type="match status" value="1"/>
</dbReference>
<reference evidence="2 3" key="1">
    <citation type="submission" date="2020-08" db="EMBL/GenBank/DDBJ databases">
        <title>Sequencing the genomes of 1000 actinobacteria strains.</title>
        <authorList>
            <person name="Klenk H.-P."/>
        </authorList>
    </citation>
    <scope>NUCLEOTIDE SEQUENCE [LARGE SCALE GENOMIC DNA]</scope>
    <source>
        <strain evidence="2 3">DSM 17294</strain>
    </source>
</reference>
<dbReference type="PANTHER" id="PTHR21310">
    <property type="entry name" value="AMINOGLYCOSIDE PHOSPHOTRANSFERASE-RELATED-RELATED"/>
    <property type="match status" value="1"/>
</dbReference>
<evidence type="ECO:0000313" key="2">
    <source>
        <dbReference type="EMBL" id="MBB5981519.1"/>
    </source>
</evidence>
<dbReference type="InterPro" id="IPR011009">
    <property type="entry name" value="Kinase-like_dom_sf"/>
</dbReference>
<dbReference type="GO" id="GO:0016301">
    <property type="term" value="F:kinase activity"/>
    <property type="evidence" value="ECO:0007669"/>
    <property type="project" value="UniProtKB-KW"/>
</dbReference>
<feature type="domain" description="Aminoglycoside phosphotransferase" evidence="1">
    <location>
        <begin position="9"/>
        <end position="195"/>
    </location>
</feature>
<comment type="caution">
    <text evidence="2">The sequence shown here is derived from an EMBL/GenBank/DDBJ whole genome shotgun (WGS) entry which is preliminary data.</text>
</comment>
<evidence type="ECO:0000259" key="1">
    <source>
        <dbReference type="Pfam" id="PF01636"/>
    </source>
</evidence>
<gene>
    <name evidence="2" type="ORF">HDA44_004860</name>
</gene>
<dbReference type="EMBL" id="JACHNF010000001">
    <property type="protein sequence ID" value="MBB5981519.1"/>
    <property type="molecule type" value="Genomic_DNA"/>
</dbReference>
<dbReference type="AlphaFoldDB" id="A0A841DTY0"/>
<organism evidence="2 3">
    <name type="scientific">Kribbella solani</name>
    <dbReference type="NCBI Taxonomy" id="236067"/>
    <lineage>
        <taxon>Bacteria</taxon>
        <taxon>Bacillati</taxon>
        <taxon>Actinomycetota</taxon>
        <taxon>Actinomycetes</taxon>
        <taxon>Propionibacteriales</taxon>
        <taxon>Kribbellaceae</taxon>
        <taxon>Kribbella</taxon>
    </lineage>
</organism>
<dbReference type="InterPro" id="IPR051678">
    <property type="entry name" value="AGP_Transferase"/>
</dbReference>
<proteinExistence type="predicted"/>
<evidence type="ECO:0000313" key="3">
    <source>
        <dbReference type="Proteomes" id="UP000558997"/>
    </source>
</evidence>
<keyword evidence="2" id="KW-0808">Transferase</keyword>
<dbReference type="SUPFAM" id="SSF56112">
    <property type="entry name" value="Protein kinase-like (PK-like)"/>
    <property type="match status" value="1"/>
</dbReference>
<dbReference type="Proteomes" id="UP000558997">
    <property type="component" value="Unassembled WGS sequence"/>
</dbReference>
<dbReference type="Gene3D" id="3.90.1200.10">
    <property type="match status" value="1"/>
</dbReference>
<name>A0A841DTY0_9ACTN</name>
<sequence>MIATNATALQLAEHHDLPAPRLIAADLAGNQSGTPASLETAVAGTTNWPNSSPERLRAAGAALARLHTIPMAPREHLPFRPRPIAVDDFATDRRTGRMPTTPLLQQADALIRAHGLPEEPSVYLHGDVWPGNMLWSNHQVTAFIDWKTAGVGALGVDLSELRKQVAITFGPQAPTEVLTGYQHATGHPAPHVAYWDAVAALNTPTTCWTPTATLRRNDFLDEALRNLP</sequence>
<dbReference type="InterPro" id="IPR002575">
    <property type="entry name" value="Aminoglycoside_PTrfase"/>
</dbReference>
<keyword evidence="2" id="KW-0418">Kinase</keyword>